<evidence type="ECO:0000256" key="2">
    <source>
        <dbReference type="ARBA" id="ARBA00023125"/>
    </source>
</evidence>
<dbReference type="Pfam" id="PF09339">
    <property type="entry name" value="HTH_IclR"/>
    <property type="match status" value="1"/>
</dbReference>
<organism evidence="6 7">
    <name type="scientific">Lacticaseibacillus zeae DSM 20178 = KCTC 3804</name>
    <dbReference type="NCBI Taxonomy" id="1423816"/>
    <lineage>
        <taxon>Bacteria</taxon>
        <taxon>Bacillati</taxon>
        <taxon>Bacillota</taxon>
        <taxon>Bacilli</taxon>
        <taxon>Lactobacillales</taxon>
        <taxon>Lactobacillaceae</taxon>
        <taxon>Lacticaseibacillus</taxon>
    </lineage>
</organism>
<proteinExistence type="predicted"/>
<sequence>MEQVKPKQQKPYGTVLIKAKDILDYLMKADDPPSLADMSAALSSSKPTILKILNTLDMIGFVRRDESTKRYYLGTELIPYAQKALDSFDIAKVARPFLENLRDETNETINLGIVRNDKIVLVEKLESPNSIKLESIIGGTMNMYSSAMGKALLANYSRKHLDDYLETHKLKPLTPNTITSLPKLRQNLKTIQEMGVSIDNEENQPEVLCLGASIMKAGRIYGAFSISSPKYRVNKERQSNFIRLLLNTQHAIEQTL</sequence>
<accession>A0A0R1EQG6</accession>
<reference evidence="6 7" key="1">
    <citation type="journal article" date="2015" name="Genome Announc.">
        <title>Expanding the biotechnology potential of lactobacilli through comparative genomics of 213 strains and associated genera.</title>
        <authorList>
            <person name="Sun Z."/>
            <person name="Harris H.M."/>
            <person name="McCann A."/>
            <person name="Guo C."/>
            <person name="Argimon S."/>
            <person name="Zhang W."/>
            <person name="Yang X."/>
            <person name="Jeffery I.B."/>
            <person name="Cooney J.C."/>
            <person name="Kagawa T.F."/>
            <person name="Liu W."/>
            <person name="Song Y."/>
            <person name="Salvetti E."/>
            <person name="Wrobel A."/>
            <person name="Rasinkangas P."/>
            <person name="Parkhill J."/>
            <person name="Rea M.C."/>
            <person name="O'Sullivan O."/>
            <person name="Ritari J."/>
            <person name="Douillard F.P."/>
            <person name="Paul Ross R."/>
            <person name="Yang R."/>
            <person name="Briner A.E."/>
            <person name="Felis G.E."/>
            <person name="de Vos W.M."/>
            <person name="Barrangou R."/>
            <person name="Klaenhammer T.R."/>
            <person name="Caufield P.W."/>
            <person name="Cui Y."/>
            <person name="Zhang H."/>
            <person name="O'Toole P.W."/>
        </authorList>
    </citation>
    <scope>NUCLEOTIDE SEQUENCE [LARGE SCALE GENOMIC DNA]</scope>
    <source>
        <strain evidence="6 7">DSM 20178</strain>
    </source>
</reference>
<dbReference type="SUPFAM" id="SSF46785">
    <property type="entry name" value="Winged helix' DNA-binding domain"/>
    <property type="match status" value="1"/>
</dbReference>
<dbReference type="GO" id="GO:0003677">
    <property type="term" value="F:DNA binding"/>
    <property type="evidence" value="ECO:0007669"/>
    <property type="project" value="UniProtKB-KW"/>
</dbReference>
<dbReference type="Gene3D" id="3.30.450.40">
    <property type="match status" value="1"/>
</dbReference>
<keyword evidence="2" id="KW-0238">DNA-binding</keyword>
<keyword evidence="3" id="KW-0804">Transcription</keyword>
<dbReference type="GO" id="GO:0003700">
    <property type="term" value="F:DNA-binding transcription factor activity"/>
    <property type="evidence" value="ECO:0007669"/>
    <property type="project" value="TreeGrafter"/>
</dbReference>
<dbReference type="InterPro" id="IPR036390">
    <property type="entry name" value="WH_DNA-bd_sf"/>
</dbReference>
<dbReference type="SUPFAM" id="SSF55781">
    <property type="entry name" value="GAF domain-like"/>
    <property type="match status" value="1"/>
</dbReference>
<evidence type="ECO:0000313" key="7">
    <source>
        <dbReference type="Proteomes" id="UP000051984"/>
    </source>
</evidence>
<evidence type="ECO:0000313" key="6">
    <source>
        <dbReference type="EMBL" id="KRK11628.1"/>
    </source>
</evidence>
<dbReference type="PANTHER" id="PTHR30136:SF19">
    <property type="entry name" value="DNA-BINDING TRANSCRIPTIONAL REPRESSOR YIAJ"/>
    <property type="match status" value="1"/>
</dbReference>
<dbReference type="SMART" id="SM00346">
    <property type="entry name" value="HTH_ICLR"/>
    <property type="match status" value="1"/>
</dbReference>
<evidence type="ECO:0000259" key="4">
    <source>
        <dbReference type="PROSITE" id="PS51077"/>
    </source>
</evidence>
<feature type="domain" description="IclR-ED" evidence="5">
    <location>
        <begin position="76"/>
        <end position="256"/>
    </location>
</feature>
<name>A0A0R1EQG6_LACZE</name>
<dbReference type="PATRIC" id="fig|1423816.3.peg.1093"/>
<gene>
    <name evidence="6" type="ORF">FD51_GL001059</name>
</gene>
<dbReference type="InterPro" id="IPR036388">
    <property type="entry name" value="WH-like_DNA-bd_sf"/>
</dbReference>
<dbReference type="Proteomes" id="UP000051984">
    <property type="component" value="Unassembled WGS sequence"/>
</dbReference>
<dbReference type="PROSITE" id="PS51078">
    <property type="entry name" value="ICLR_ED"/>
    <property type="match status" value="1"/>
</dbReference>
<dbReference type="RefSeq" id="WP_010490706.1">
    <property type="nucleotide sequence ID" value="NZ_AZCT01000016.1"/>
</dbReference>
<evidence type="ECO:0000259" key="5">
    <source>
        <dbReference type="PROSITE" id="PS51078"/>
    </source>
</evidence>
<comment type="caution">
    <text evidence="6">The sequence shown here is derived from an EMBL/GenBank/DDBJ whole genome shotgun (WGS) entry which is preliminary data.</text>
</comment>
<dbReference type="InterPro" id="IPR050707">
    <property type="entry name" value="HTH_MetabolicPath_Reg"/>
</dbReference>
<protein>
    <submittedName>
        <fullName evidence="6">IclR family transcriptional regulator</fullName>
    </submittedName>
</protein>
<dbReference type="InterPro" id="IPR029016">
    <property type="entry name" value="GAF-like_dom_sf"/>
</dbReference>
<keyword evidence="1" id="KW-0805">Transcription regulation</keyword>
<evidence type="ECO:0000256" key="1">
    <source>
        <dbReference type="ARBA" id="ARBA00023015"/>
    </source>
</evidence>
<evidence type="ECO:0000256" key="3">
    <source>
        <dbReference type="ARBA" id="ARBA00023163"/>
    </source>
</evidence>
<feature type="domain" description="HTH iclR-type" evidence="4">
    <location>
        <begin position="13"/>
        <end position="75"/>
    </location>
</feature>
<dbReference type="Pfam" id="PF01614">
    <property type="entry name" value="IclR_C"/>
    <property type="match status" value="1"/>
</dbReference>
<dbReference type="PROSITE" id="PS51077">
    <property type="entry name" value="HTH_ICLR"/>
    <property type="match status" value="1"/>
</dbReference>
<dbReference type="eggNOG" id="COG1414">
    <property type="taxonomic scope" value="Bacteria"/>
</dbReference>
<dbReference type="EMBL" id="AZCT01000016">
    <property type="protein sequence ID" value="KRK11628.1"/>
    <property type="molecule type" value="Genomic_DNA"/>
</dbReference>
<dbReference type="Gene3D" id="1.10.10.10">
    <property type="entry name" value="Winged helix-like DNA-binding domain superfamily/Winged helix DNA-binding domain"/>
    <property type="match status" value="1"/>
</dbReference>
<dbReference type="InterPro" id="IPR014757">
    <property type="entry name" value="Tscrpt_reg_IclR_C"/>
</dbReference>
<dbReference type="PANTHER" id="PTHR30136">
    <property type="entry name" value="HELIX-TURN-HELIX TRANSCRIPTIONAL REGULATOR, ICLR FAMILY"/>
    <property type="match status" value="1"/>
</dbReference>
<dbReference type="AlphaFoldDB" id="A0A0R1EQG6"/>
<dbReference type="InterPro" id="IPR005471">
    <property type="entry name" value="Tscrpt_reg_IclR_N"/>
</dbReference>
<dbReference type="GO" id="GO:0045892">
    <property type="term" value="P:negative regulation of DNA-templated transcription"/>
    <property type="evidence" value="ECO:0007669"/>
    <property type="project" value="TreeGrafter"/>
</dbReference>